<dbReference type="Pfam" id="PF12833">
    <property type="entry name" value="HTH_18"/>
    <property type="match status" value="1"/>
</dbReference>
<dbReference type="PANTHER" id="PTHR43280">
    <property type="entry name" value="ARAC-FAMILY TRANSCRIPTIONAL REGULATOR"/>
    <property type="match status" value="1"/>
</dbReference>
<dbReference type="Gene3D" id="2.60.120.10">
    <property type="entry name" value="Jelly Rolls"/>
    <property type="match status" value="1"/>
</dbReference>
<dbReference type="SUPFAM" id="SSF46689">
    <property type="entry name" value="Homeodomain-like"/>
    <property type="match status" value="2"/>
</dbReference>
<dbReference type="OrthoDB" id="9816335at2"/>
<dbReference type="Gene3D" id="1.10.10.60">
    <property type="entry name" value="Homeodomain-like"/>
    <property type="match status" value="2"/>
</dbReference>
<dbReference type="PRINTS" id="PR00032">
    <property type="entry name" value="HTHARAC"/>
</dbReference>
<evidence type="ECO:0000256" key="2">
    <source>
        <dbReference type="ARBA" id="ARBA00023125"/>
    </source>
</evidence>
<accession>A0A3A1US22</accession>
<dbReference type="PROSITE" id="PS00041">
    <property type="entry name" value="HTH_ARAC_FAMILY_1"/>
    <property type="match status" value="1"/>
</dbReference>
<gene>
    <name evidence="5" type="ORF">D3P08_20290</name>
</gene>
<dbReference type="InterPro" id="IPR018062">
    <property type="entry name" value="HTH_AraC-typ_CS"/>
</dbReference>
<dbReference type="RefSeq" id="WP_119601911.1">
    <property type="nucleotide sequence ID" value="NZ_QXQA01000014.1"/>
</dbReference>
<dbReference type="InterPro" id="IPR003313">
    <property type="entry name" value="AraC-bd"/>
</dbReference>
<evidence type="ECO:0000256" key="1">
    <source>
        <dbReference type="ARBA" id="ARBA00023015"/>
    </source>
</evidence>
<sequence length="285" mass="32694">MQRPAETYRGDGFFRQNQLLYINRSSESFTVPFHNHDFLEIAFIAEGEGFHYAGDTVLKVRKGDLFYIPIGYSHVFRPASTNGTPLIVHNCVFSPLLLPKLTAFASDGGLIAFLKEMESGLLDFHARQDRNDRFQKLFAQLYENYASPLAAATEYLHGLLLQLLIELYRTGEEAEWGTRPKETIFQDILHYLDHHYGQELSLAKLAQKSGFSERHLQRLFHRHTGQSWNSYLQSLRIQKSRELLAGTPDKISAVAEAVGYKDVQTFNALFKRITGLTPRQYRSMT</sequence>
<reference evidence="5 6" key="1">
    <citation type="submission" date="2018-09" db="EMBL/GenBank/DDBJ databases">
        <title>Paenibacillus aracenensis nov. sp. isolated from a cave in southern Spain.</title>
        <authorList>
            <person name="Jurado V."/>
            <person name="Gutierrez-Patricio S."/>
            <person name="Gonzalez-Pimentel J.L."/>
            <person name="Miller A.Z."/>
            <person name="Laiz L."/>
            <person name="Saiz-Jimenez C."/>
        </authorList>
    </citation>
    <scope>NUCLEOTIDE SEQUENCE [LARGE SCALE GENOMIC DNA]</scope>
    <source>
        <strain evidence="5 6">DSM 22867</strain>
    </source>
</reference>
<keyword evidence="2" id="KW-0238">DNA-binding</keyword>
<dbReference type="GO" id="GO:0003700">
    <property type="term" value="F:DNA-binding transcription factor activity"/>
    <property type="evidence" value="ECO:0007669"/>
    <property type="project" value="InterPro"/>
</dbReference>
<feature type="domain" description="HTH araC/xylS-type" evidence="4">
    <location>
        <begin position="186"/>
        <end position="284"/>
    </location>
</feature>
<dbReference type="SMART" id="SM00342">
    <property type="entry name" value="HTH_ARAC"/>
    <property type="match status" value="1"/>
</dbReference>
<comment type="caution">
    <text evidence="5">The sequence shown here is derived from an EMBL/GenBank/DDBJ whole genome shotgun (WGS) entry which is preliminary data.</text>
</comment>
<protein>
    <submittedName>
        <fullName evidence="5">AraC family transcriptional regulator</fullName>
    </submittedName>
</protein>
<name>A0A3A1US22_9BACL</name>
<dbReference type="InterPro" id="IPR009057">
    <property type="entry name" value="Homeodomain-like_sf"/>
</dbReference>
<dbReference type="EMBL" id="QXQA01000014">
    <property type="protein sequence ID" value="RIX50606.1"/>
    <property type="molecule type" value="Genomic_DNA"/>
</dbReference>
<dbReference type="SUPFAM" id="SSF51215">
    <property type="entry name" value="Regulatory protein AraC"/>
    <property type="match status" value="1"/>
</dbReference>
<dbReference type="PANTHER" id="PTHR43280:SF28">
    <property type="entry name" value="HTH-TYPE TRANSCRIPTIONAL ACTIVATOR RHAS"/>
    <property type="match status" value="1"/>
</dbReference>
<evidence type="ECO:0000313" key="6">
    <source>
        <dbReference type="Proteomes" id="UP000266482"/>
    </source>
</evidence>
<proteinExistence type="predicted"/>
<dbReference type="Proteomes" id="UP000266482">
    <property type="component" value="Unassembled WGS sequence"/>
</dbReference>
<evidence type="ECO:0000256" key="3">
    <source>
        <dbReference type="ARBA" id="ARBA00023163"/>
    </source>
</evidence>
<keyword evidence="1" id="KW-0805">Transcription regulation</keyword>
<evidence type="ECO:0000259" key="4">
    <source>
        <dbReference type="PROSITE" id="PS01124"/>
    </source>
</evidence>
<dbReference type="InterPro" id="IPR018060">
    <property type="entry name" value="HTH_AraC"/>
</dbReference>
<dbReference type="PROSITE" id="PS01124">
    <property type="entry name" value="HTH_ARAC_FAMILY_2"/>
    <property type="match status" value="1"/>
</dbReference>
<dbReference type="AlphaFoldDB" id="A0A3A1US22"/>
<keyword evidence="3" id="KW-0804">Transcription</keyword>
<dbReference type="Pfam" id="PF02311">
    <property type="entry name" value="AraC_binding"/>
    <property type="match status" value="1"/>
</dbReference>
<dbReference type="InterPro" id="IPR014710">
    <property type="entry name" value="RmlC-like_jellyroll"/>
</dbReference>
<keyword evidence="6" id="KW-1185">Reference proteome</keyword>
<dbReference type="GO" id="GO:0043565">
    <property type="term" value="F:sequence-specific DNA binding"/>
    <property type="evidence" value="ECO:0007669"/>
    <property type="project" value="InterPro"/>
</dbReference>
<evidence type="ECO:0000313" key="5">
    <source>
        <dbReference type="EMBL" id="RIX50606.1"/>
    </source>
</evidence>
<dbReference type="InterPro" id="IPR037923">
    <property type="entry name" value="HTH-like"/>
</dbReference>
<dbReference type="InterPro" id="IPR020449">
    <property type="entry name" value="Tscrpt_reg_AraC-type_HTH"/>
</dbReference>
<organism evidence="5 6">
    <name type="scientific">Paenibacillus nanensis</name>
    <dbReference type="NCBI Taxonomy" id="393251"/>
    <lineage>
        <taxon>Bacteria</taxon>
        <taxon>Bacillati</taxon>
        <taxon>Bacillota</taxon>
        <taxon>Bacilli</taxon>
        <taxon>Bacillales</taxon>
        <taxon>Paenibacillaceae</taxon>
        <taxon>Paenibacillus</taxon>
    </lineage>
</organism>